<organism evidence="1">
    <name type="scientific">Rhizophora mucronata</name>
    <name type="common">Asiatic mangrove</name>
    <dbReference type="NCBI Taxonomy" id="61149"/>
    <lineage>
        <taxon>Eukaryota</taxon>
        <taxon>Viridiplantae</taxon>
        <taxon>Streptophyta</taxon>
        <taxon>Embryophyta</taxon>
        <taxon>Tracheophyta</taxon>
        <taxon>Spermatophyta</taxon>
        <taxon>Magnoliopsida</taxon>
        <taxon>eudicotyledons</taxon>
        <taxon>Gunneridae</taxon>
        <taxon>Pentapetalae</taxon>
        <taxon>rosids</taxon>
        <taxon>fabids</taxon>
        <taxon>Malpighiales</taxon>
        <taxon>Rhizophoraceae</taxon>
        <taxon>Rhizophora</taxon>
    </lineage>
</organism>
<reference evidence="1" key="1">
    <citation type="submission" date="2018-02" db="EMBL/GenBank/DDBJ databases">
        <title>Rhizophora mucronata_Transcriptome.</title>
        <authorList>
            <person name="Meera S.P."/>
            <person name="Sreeshan A."/>
            <person name="Augustine A."/>
        </authorList>
    </citation>
    <scope>NUCLEOTIDE SEQUENCE</scope>
    <source>
        <tissue evidence="1">Leaf</tissue>
    </source>
</reference>
<proteinExistence type="predicted"/>
<dbReference type="EMBL" id="GGEC01067109">
    <property type="protein sequence ID" value="MBX47593.1"/>
    <property type="molecule type" value="Transcribed_RNA"/>
</dbReference>
<accession>A0A2P2NYS8</accession>
<name>A0A2P2NYS8_RHIMU</name>
<evidence type="ECO:0000313" key="1">
    <source>
        <dbReference type="EMBL" id="MBX47593.1"/>
    </source>
</evidence>
<sequence>MENKLVKQWKKVKRNQKLKFHGILSEGPDGLDFPLFL</sequence>
<dbReference type="AlphaFoldDB" id="A0A2P2NYS8"/>
<protein>
    <submittedName>
        <fullName evidence="1">Uncharacterized protein</fullName>
    </submittedName>
</protein>